<sequence>MFQGNWKGADPMRTWMAGLSGDPMLSFASSQDTRSQTGRLATLETSHLDGCMLFLAPTQTLLPDYTDIC</sequence>
<dbReference type="AlphaFoldDB" id="W6QH45"/>
<keyword evidence="2" id="KW-1185">Reference proteome</keyword>
<organism evidence="1 2">
    <name type="scientific">Penicillium roqueforti (strain FM164)</name>
    <dbReference type="NCBI Taxonomy" id="1365484"/>
    <lineage>
        <taxon>Eukaryota</taxon>
        <taxon>Fungi</taxon>
        <taxon>Dikarya</taxon>
        <taxon>Ascomycota</taxon>
        <taxon>Pezizomycotina</taxon>
        <taxon>Eurotiomycetes</taxon>
        <taxon>Eurotiomycetidae</taxon>
        <taxon>Eurotiales</taxon>
        <taxon>Aspergillaceae</taxon>
        <taxon>Penicillium</taxon>
    </lineage>
</organism>
<dbReference type="EMBL" id="HG792015">
    <property type="protein sequence ID" value="CDM28942.1"/>
    <property type="molecule type" value="Genomic_DNA"/>
</dbReference>
<evidence type="ECO:0000313" key="2">
    <source>
        <dbReference type="Proteomes" id="UP000030686"/>
    </source>
</evidence>
<evidence type="ECO:0000313" key="1">
    <source>
        <dbReference type="EMBL" id="CDM28942.1"/>
    </source>
</evidence>
<accession>W6QH45</accession>
<gene>
    <name evidence="1" type="ORF">PROQFM164_S01g002753</name>
</gene>
<reference evidence="1" key="1">
    <citation type="journal article" date="2014" name="Nat. Commun.">
        <title>Multiple recent horizontal transfers of a large genomic region in cheese making fungi.</title>
        <authorList>
            <person name="Cheeseman K."/>
            <person name="Ropars J."/>
            <person name="Renault P."/>
            <person name="Dupont J."/>
            <person name="Gouzy J."/>
            <person name="Branca A."/>
            <person name="Abraham A.L."/>
            <person name="Ceppi M."/>
            <person name="Conseiller E."/>
            <person name="Debuchy R."/>
            <person name="Malagnac F."/>
            <person name="Goarin A."/>
            <person name="Silar P."/>
            <person name="Lacoste S."/>
            <person name="Sallet E."/>
            <person name="Bensimon A."/>
            <person name="Giraud T."/>
            <person name="Brygoo Y."/>
        </authorList>
    </citation>
    <scope>NUCLEOTIDE SEQUENCE [LARGE SCALE GENOMIC DNA]</scope>
    <source>
        <strain evidence="1">FM164</strain>
    </source>
</reference>
<protein>
    <submittedName>
        <fullName evidence="1">Genomic scaffold, ProqFM164S01</fullName>
    </submittedName>
</protein>
<dbReference type="Proteomes" id="UP000030686">
    <property type="component" value="Unassembled WGS sequence"/>
</dbReference>
<name>W6QH45_PENRF</name>
<proteinExistence type="predicted"/>